<evidence type="ECO:0000256" key="2">
    <source>
        <dbReference type="ARBA" id="ARBA00022679"/>
    </source>
</evidence>
<gene>
    <name evidence="3" type="ORF">HHL14_09250</name>
</gene>
<dbReference type="PANTHER" id="PTHR31306:SF4">
    <property type="entry name" value="ALPHA-1,2-GALACTOSYLTRANSFERASE"/>
    <property type="match status" value="1"/>
</dbReference>
<dbReference type="Pfam" id="PF05637">
    <property type="entry name" value="Glyco_transf_34"/>
    <property type="match status" value="1"/>
</dbReference>
<evidence type="ECO:0000313" key="3">
    <source>
        <dbReference type="EMBL" id="NML31020.1"/>
    </source>
</evidence>
<accession>A0A7X9X409</accession>
<dbReference type="SUPFAM" id="SSF53448">
    <property type="entry name" value="Nucleotide-diphospho-sugar transferases"/>
    <property type="match status" value="1"/>
</dbReference>
<organism evidence="3 4">
    <name type="scientific">Paraburkholderia antibiotica</name>
    <dbReference type="NCBI Taxonomy" id="2728839"/>
    <lineage>
        <taxon>Bacteria</taxon>
        <taxon>Pseudomonadati</taxon>
        <taxon>Pseudomonadota</taxon>
        <taxon>Betaproteobacteria</taxon>
        <taxon>Burkholderiales</taxon>
        <taxon>Burkholderiaceae</taxon>
        <taxon>Paraburkholderia</taxon>
    </lineage>
</organism>
<evidence type="ECO:0000256" key="1">
    <source>
        <dbReference type="ARBA" id="ARBA00022676"/>
    </source>
</evidence>
<dbReference type="AlphaFoldDB" id="A0A7X9X409"/>
<dbReference type="GO" id="GO:0016020">
    <property type="term" value="C:membrane"/>
    <property type="evidence" value="ECO:0007669"/>
    <property type="project" value="InterPro"/>
</dbReference>
<sequence>MIVLSLFCREAPASLANHRFYATSRGYRHEWIDASAMTDQLQLRCLYKYEVLLGTLRRAGDDELVLLLSEDAAIVEPVALDVLMQGRDYLLVTTSAHPLPQTDVQIWRNTRAVRDSVLQLVKRCRLGGTALEAEAGLFADFDTHHFLETIDDICPVMQTGYNFDPAWTRVPTFAVSIDNMTGEVREKAACPRFSNALVEHLNRHQRSGAPLFADFMPSRILALAPGDDAAAGRSTYNPGHPIALMTLYTPNIGVYAGIAERNFRRYCELHGYTLYVYREIPHEVGLNASGNWFKPWLLYGYMQHHDWVVWLDADVLIGNMQQKLEPLMAGRDTLLAHDVGQWSFNSGVMGFRRTERNAALLDELMHEIVQLHDTSSVYASNGDQLHFIHALERAGLLDHDALLDMVTLNTPWNFRRPDSFAVHYYGMWTQMRALMMAHDEAGGVES</sequence>
<dbReference type="InterPro" id="IPR029044">
    <property type="entry name" value="Nucleotide-diphossugar_trans"/>
</dbReference>
<dbReference type="GO" id="GO:0006487">
    <property type="term" value="P:protein N-linked glycosylation"/>
    <property type="evidence" value="ECO:0007669"/>
    <property type="project" value="TreeGrafter"/>
</dbReference>
<dbReference type="EMBL" id="JABBFZ010000004">
    <property type="protein sequence ID" value="NML31020.1"/>
    <property type="molecule type" value="Genomic_DNA"/>
</dbReference>
<keyword evidence="1" id="KW-0328">Glycosyltransferase</keyword>
<dbReference type="RefSeq" id="WP_169497304.1">
    <property type="nucleotide sequence ID" value="NZ_JABBFZ010000004.1"/>
</dbReference>
<keyword evidence="4" id="KW-1185">Reference proteome</keyword>
<keyword evidence="2 3" id="KW-0808">Transferase</keyword>
<dbReference type="PANTHER" id="PTHR31306">
    <property type="entry name" value="ALPHA-1,6-MANNOSYLTRANSFERASE MNN11-RELATED"/>
    <property type="match status" value="1"/>
</dbReference>
<protein>
    <submittedName>
        <fullName evidence="3">Galactosyl transferase GMA12/MNN10 domain protein</fullName>
    </submittedName>
</protein>
<proteinExistence type="predicted"/>
<name>A0A7X9X409_9BURK</name>
<dbReference type="Proteomes" id="UP000583127">
    <property type="component" value="Unassembled WGS sequence"/>
</dbReference>
<dbReference type="InterPro" id="IPR008630">
    <property type="entry name" value="Glyco_trans_34"/>
</dbReference>
<comment type="caution">
    <text evidence="3">The sequence shown here is derived from an EMBL/GenBank/DDBJ whole genome shotgun (WGS) entry which is preliminary data.</text>
</comment>
<dbReference type="GO" id="GO:0016757">
    <property type="term" value="F:glycosyltransferase activity"/>
    <property type="evidence" value="ECO:0007669"/>
    <property type="project" value="UniProtKB-KW"/>
</dbReference>
<evidence type="ECO:0000313" key="4">
    <source>
        <dbReference type="Proteomes" id="UP000583127"/>
    </source>
</evidence>
<dbReference type="Gene3D" id="3.90.550.10">
    <property type="entry name" value="Spore Coat Polysaccharide Biosynthesis Protein SpsA, Chain A"/>
    <property type="match status" value="1"/>
</dbReference>
<reference evidence="3 4" key="1">
    <citation type="submission" date="2020-04" db="EMBL/GenBank/DDBJ databases">
        <title>Paraburkholderia sp. G-4-1-8 isolated from soil.</title>
        <authorList>
            <person name="Dahal R.H."/>
        </authorList>
    </citation>
    <scope>NUCLEOTIDE SEQUENCE [LARGE SCALE GENOMIC DNA]</scope>
    <source>
        <strain evidence="3 4">G-4-1-8</strain>
    </source>
</reference>